<sequence>MNGSEIWAATRAASMGSACPATWCSSCCCCYLWQRRTGATTVHRSRAAYCYGCTKPPASGRRRP</sequence>
<reference evidence="1 2" key="1">
    <citation type="submission" date="2019-12" db="EMBL/GenBank/DDBJ databases">
        <authorList>
            <person name="Alioto T."/>
            <person name="Alioto T."/>
            <person name="Gomez Garrido J."/>
        </authorList>
    </citation>
    <scope>NUCLEOTIDE SEQUENCE [LARGE SCALE GENOMIC DNA]</scope>
</reference>
<proteinExistence type="predicted"/>
<dbReference type="Proteomes" id="UP000594638">
    <property type="component" value="Unassembled WGS sequence"/>
</dbReference>
<comment type="caution">
    <text evidence="1">The sequence shown here is derived from an EMBL/GenBank/DDBJ whole genome shotgun (WGS) entry which is preliminary data.</text>
</comment>
<accession>A0A8S0R1P1</accession>
<name>A0A8S0R1P1_OLEEU</name>
<dbReference type="EMBL" id="CACTIH010002056">
    <property type="protein sequence ID" value="CAA2972539.1"/>
    <property type="molecule type" value="Genomic_DNA"/>
</dbReference>
<evidence type="ECO:0000313" key="1">
    <source>
        <dbReference type="EMBL" id="CAA2972539.1"/>
    </source>
</evidence>
<organism evidence="1 2">
    <name type="scientific">Olea europaea subsp. europaea</name>
    <dbReference type="NCBI Taxonomy" id="158383"/>
    <lineage>
        <taxon>Eukaryota</taxon>
        <taxon>Viridiplantae</taxon>
        <taxon>Streptophyta</taxon>
        <taxon>Embryophyta</taxon>
        <taxon>Tracheophyta</taxon>
        <taxon>Spermatophyta</taxon>
        <taxon>Magnoliopsida</taxon>
        <taxon>eudicotyledons</taxon>
        <taxon>Gunneridae</taxon>
        <taxon>Pentapetalae</taxon>
        <taxon>asterids</taxon>
        <taxon>lamiids</taxon>
        <taxon>Lamiales</taxon>
        <taxon>Oleaceae</taxon>
        <taxon>Oleeae</taxon>
        <taxon>Olea</taxon>
    </lineage>
</organism>
<protein>
    <submittedName>
        <fullName evidence="1">Uncharacterized protein</fullName>
    </submittedName>
</protein>
<dbReference type="AlphaFoldDB" id="A0A8S0R1P1"/>
<dbReference type="Gramene" id="OE9A098041T1">
    <property type="protein sequence ID" value="OE9A098041C1"/>
    <property type="gene ID" value="OE9A098041"/>
</dbReference>
<evidence type="ECO:0000313" key="2">
    <source>
        <dbReference type="Proteomes" id="UP000594638"/>
    </source>
</evidence>
<gene>
    <name evidence="1" type="ORF">OLEA9_A098041</name>
</gene>
<keyword evidence="2" id="KW-1185">Reference proteome</keyword>